<dbReference type="InterPro" id="IPR014330">
    <property type="entry name" value="RNA-bd_S4-rel_YaaA"/>
</dbReference>
<evidence type="ECO:0000313" key="2">
    <source>
        <dbReference type="EMBL" id="AMV63023.1"/>
    </source>
</evidence>
<proteinExistence type="predicted"/>
<dbReference type="SUPFAM" id="SSF55174">
    <property type="entry name" value="Alpha-L RNA-binding motif"/>
    <property type="match status" value="1"/>
</dbReference>
<dbReference type="GO" id="GO:0003723">
    <property type="term" value="F:RNA binding"/>
    <property type="evidence" value="ECO:0007669"/>
    <property type="project" value="UniProtKB-KW"/>
</dbReference>
<dbReference type="GeneID" id="57276340"/>
<dbReference type="EMBL" id="CP012288">
    <property type="protein sequence ID" value="AMV67090.1"/>
    <property type="molecule type" value="Genomic_DNA"/>
</dbReference>
<dbReference type="AlphaFoldDB" id="A0A143AKR0"/>
<dbReference type="Proteomes" id="UP000076244">
    <property type="component" value="Chromosome"/>
</dbReference>
<dbReference type="NCBIfam" id="TIGR02988">
    <property type="entry name" value="YaaA_near_RecF"/>
    <property type="match status" value="1"/>
</dbReference>
<dbReference type="Proteomes" id="UP000076405">
    <property type="component" value="Chromosome"/>
</dbReference>
<dbReference type="Pfam" id="PF13275">
    <property type="entry name" value="S4_2"/>
    <property type="match status" value="1"/>
</dbReference>
<name>A0A143AKR0_9LACO</name>
<evidence type="ECO:0000313" key="3">
    <source>
        <dbReference type="EMBL" id="AMV67090.1"/>
    </source>
</evidence>
<keyword evidence="1" id="KW-0694">RNA-binding</keyword>
<accession>A0A143AKR0</accession>
<keyword evidence="4" id="KW-1185">Reference proteome</keyword>
<evidence type="ECO:0000313" key="5">
    <source>
        <dbReference type="Proteomes" id="UP000076405"/>
    </source>
</evidence>
<protein>
    <submittedName>
        <fullName evidence="2">Uncharacterized protein</fullName>
    </submittedName>
</protein>
<dbReference type="InterPro" id="IPR036986">
    <property type="entry name" value="S4_RNA-bd_sf"/>
</dbReference>
<dbReference type="RefSeq" id="WP_046870947.1">
    <property type="nucleotide sequence ID" value="NZ_BAAAXI010000166.1"/>
</dbReference>
<organism evidence="2 5">
    <name type="scientific">Pediococcus damnosus</name>
    <dbReference type="NCBI Taxonomy" id="51663"/>
    <lineage>
        <taxon>Bacteria</taxon>
        <taxon>Bacillati</taxon>
        <taxon>Bacillota</taxon>
        <taxon>Bacilli</taxon>
        <taxon>Lactobacillales</taxon>
        <taxon>Lactobacillaceae</taxon>
        <taxon>Pediococcus</taxon>
    </lineage>
</organism>
<evidence type="ECO:0000313" key="4">
    <source>
        <dbReference type="Proteomes" id="UP000076244"/>
    </source>
</evidence>
<evidence type="ECO:0000256" key="1">
    <source>
        <dbReference type="PROSITE-ProRule" id="PRU00182"/>
    </source>
</evidence>
<dbReference type="Gene3D" id="3.10.290.10">
    <property type="entry name" value="RNA-binding S4 domain"/>
    <property type="match status" value="1"/>
</dbReference>
<reference evidence="4 5" key="1">
    <citation type="journal article" date="2016" name="PLoS ONE">
        <title>The Identification of Novel Diagnostic Marker Genes for the Detection of Beer Spoiling Pediococcus damnosus Strains Using the BlAst Diagnostic Gene findEr.</title>
        <authorList>
            <person name="Behr J."/>
            <person name="Geissler A.J."/>
            <person name="Schmid J."/>
            <person name="Zehe A."/>
            <person name="Vogel R.F."/>
        </authorList>
    </citation>
    <scope>NUCLEOTIDE SEQUENCE [LARGE SCALE GENOMIC DNA]</scope>
    <source>
        <strain evidence="2 5">TMW 2.1533</strain>
        <strain evidence="3 4">TMW 2.1535</strain>
    </source>
</reference>
<sequence length="76" mass="8805">MEEHKVLITTPFITLGQLLKMEDIIGSGGQAKWYLREHSLEVNDEPEDRRGKKLYPNDTVNIPGEGLFLVRPRREE</sequence>
<dbReference type="PROSITE" id="PS50889">
    <property type="entry name" value="S4"/>
    <property type="match status" value="1"/>
</dbReference>
<dbReference type="EMBL" id="CP012275">
    <property type="protein sequence ID" value="AMV63023.1"/>
    <property type="molecule type" value="Genomic_DNA"/>
</dbReference>
<gene>
    <name evidence="2" type="ORF">ADU70_1541</name>
    <name evidence="3" type="ORF">ADU72_1157</name>
</gene>
<dbReference type="OrthoDB" id="9811532at2"/>
<dbReference type="KEGG" id="pdm:ADU72_1157"/>